<dbReference type="PANTHER" id="PTHR43861">
    <property type="entry name" value="TRANS-ACONITATE 2-METHYLTRANSFERASE-RELATED"/>
    <property type="match status" value="1"/>
</dbReference>
<dbReference type="EC" id="2.1.1.144" evidence="4"/>
<dbReference type="EMBL" id="JACIGK010000020">
    <property type="protein sequence ID" value="MBB4267020.1"/>
    <property type="molecule type" value="Genomic_DNA"/>
</dbReference>
<evidence type="ECO:0000313" key="4">
    <source>
        <dbReference type="EMBL" id="MBB4267020.1"/>
    </source>
</evidence>
<dbReference type="GO" id="GO:0030798">
    <property type="term" value="F:trans-aconitate 2-methyltransferase activity"/>
    <property type="evidence" value="ECO:0007669"/>
    <property type="project" value="UniProtKB-EC"/>
</dbReference>
<dbReference type="InterPro" id="IPR029063">
    <property type="entry name" value="SAM-dependent_MTases_sf"/>
</dbReference>
<organism evidence="4 5">
    <name type="scientific">Roseospira visakhapatnamensis</name>
    <dbReference type="NCBI Taxonomy" id="390880"/>
    <lineage>
        <taxon>Bacteria</taxon>
        <taxon>Pseudomonadati</taxon>
        <taxon>Pseudomonadota</taxon>
        <taxon>Alphaproteobacteria</taxon>
        <taxon>Rhodospirillales</taxon>
        <taxon>Rhodospirillaceae</taxon>
        <taxon>Roseospira</taxon>
    </lineage>
</organism>
<protein>
    <submittedName>
        <fullName evidence="4">Trans-aconitate 2-methyltransferase</fullName>
        <ecNumber evidence="4">2.1.1.144</ecNumber>
    </submittedName>
</protein>
<accession>A0A7W6WAB2</accession>
<feature type="domain" description="Methyltransferase" evidence="3">
    <location>
        <begin position="35"/>
        <end position="128"/>
    </location>
</feature>
<comment type="caution">
    <text evidence="4">The sequence shown here is derived from an EMBL/GenBank/DDBJ whole genome shotgun (WGS) entry which is preliminary data.</text>
</comment>
<dbReference type="GO" id="GO:0032259">
    <property type="term" value="P:methylation"/>
    <property type="evidence" value="ECO:0007669"/>
    <property type="project" value="UniProtKB-KW"/>
</dbReference>
<dbReference type="Pfam" id="PF13649">
    <property type="entry name" value="Methyltransf_25"/>
    <property type="match status" value="1"/>
</dbReference>
<keyword evidence="1 4" id="KW-0489">Methyltransferase</keyword>
<name>A0A7W6WAB2_9PROT</name>
<dbReference type="Gene3D" id="3.40.50.150">
    <property type="entry name" value="Vaccinia Virus protein VP39"/>
    <property type="match status" value="1"/>
</dbReference>
<proteinExistence type="predicted"/>
<sequence>MTDWTPDTYLTFADHRLRPALDLLARIPMDAPRRIVDLGCGTGALTRHLAARWPNAEITGLDTSAEMLSRAQAEDGGKTITWVQGDIATWTPDDQGSPDLITSNAALHWLDGHDVLFPRLLDALAPGGVLAVQMPRNHDRPSHALIRAVAKEGPWEPLLAALVAAPPPVDPPEVTVRRLLAAGAATVDAWETDYQQILAGGPDAVAAFTDSTALRPWLARLPDATMRDAFRAAYRGRLATAYESLPNGRVLFPFRRQFLVATRPHAESP</sequence>
<gene>
    <name evidence="4" type="ORF">GGD89_002658</name>
</gene>
<dbReference type="AlphaFoldDB" id="A0A7W6WAB2"/>
<dbReference type="Proteomes" id="UP000554286">
    <property type="component" value="Unassembled WGS sequence"/>
</dbReference>
<evidence type="ECO:0000313" key="5">
    <source>
        <dbReference type="Proteomes" id="UP000554286"/>
    </source>
</evidence>
<dbReference type="InterPro" id="IPR041698">
    <property type="entry name" value="Methyltransf_25"/>
</dbReference>
<reference evidence="4 5" key="1">
    <citation type="submission" date="2020-08" db="EMBL/GenBank/DDBJ databases">
        <title>Genome sequencing of Purple Non-Sulfur Bacteria from various extreme environments.</title>
        <authorList>
            <person name="Mayer M."/>
        </authorList>
    </citation>
    <scope>NUCLEOTIDE SEQUENCE [LARGE SCALE GENOMIC DNA]</scope>
    <source>
        <strain evidence="4 5">JA131</strain>
    </source>
</reference>
<dbReference type="RefSeq" id="WP_184046003.1">
    <property type="nucleotide sequence ID" value="NZ_JACIGK010000020.1"/>
</dbReference>
<dbReference type="Gene3D" id="1.10.150.290">
    <property type="entry name" value="S-adenosyl-L-methionine-dependent methyltransferases"/>
    <property type="match status" value="1"/>
</dbReference>
<evidence type="ECO:0000259" key="3">
    <source>
        <dbReference type="Pfam" id="PF13649"/>
    </source>
</evidence>
<keyword evidence="2 4" id="KW-0808">Transferase</keyword>
<dbReference type="SUPFAM" id="SSF53335">
    <property type="entry name" value="S-adenosyl-L-methionine-dependent methyltransferases"/>
    <property type="match status" value="1"/>
</dbReference>
<evidence type="ECO:0000256" key="2">
    <source>
        <dbReference type="ARBA" id="ARBA00022679"/>
    </source>
</evidence>
<dbReference type="PANTHER" id="PTHR43861:SF1">
    <property type="entry name" value="TRANS-ACONITATE 2-METHYLTRANSFERASE"/>
    <property type="match status" value="1"/>
</dbReference>
<keyword evidence="5" id="KW-1185">Reference proteome</keyword>
<evidence type="ECO:0000256" key="1">
    <source>
        <dbReference type="ARBA" id="ARBA00022603"/>
    </source>
</evidence>
<dbReference type="InterPro" id="IPR023149">
    <property type="entry name" value="Trans_acon_MeTrfase_C"/>
</dbReference>
<dbReference type="CDD" id="cd02440">
    <property type="entry name" value="AdoMet_MTases"/>
    <property type="match status" value="1"/>
</dbReference>